<dbReference type="EMBL" id="ML976026">
    <property type="protein sequence ID" value="KAF1943358.1"/>
    <property type="molecule type" value="Genomic_DNA"/>
</dbReference>
<evidence type="ECO:0000313" key="2">
    <source>
        <dbReference type="Proteomes" id="UP000800038"/>
    </source>
</evidence>
<organism evidence="1 2">
    <name type="scientific">Clathrospora elynae</name>
    <dbReference type="NCBI Taxonomy" id="706981"/>
    <lineage>
        <taxon>Eukaryota</taxon>
        <taxon>Fungi</taxon>
        <taxon>Dikarya</taxon>
        <taxon>Ascomycota</taxon>
        <taxon>Pezizomycotina</taxon>
        <taxon>Dothideomycetes</taxon>
        <taxon>Pleosporomycetidae</taxon>
        <taxon>Pleosporales</taxon>
        <taxon>Diademaceae</taxon>
        <taxon>Clathrospora</taxon>
    </lineage>
</organism>
<dbReference type="OrthoDB" id="1394818at2759"/>
<sequence length="102" mass="11385">MIKDMTGANLEMFTEILDVVLSLRVMTSGKDGKDTKFEFGRRVQWVVFQKPKIMKLSAAMEAYKSNLALMLSTLITAESLAAHIPHRPSQCLSTRRARANAA</sequence>
<keyword evidence="2" id="KW-1185">Reference proteome</keyword>
<name>A0A6A5SU87_9PLEO</name>
<accession>A0A6A5SU87</accession>
<protein>
    <submittedName>
        <fullName evidence="1">Uncharacterized protein</fullName>
    </submittedName>
</protein>
<proteinExistence type="predicted"/>
<gene>
    <name evidence="1" type="ORF">EJ02DRAFT_421392</name>
</gene>
<dbReference type="AlphaFoldDB" id="A0A6A5SU87"/>
<reference evidence="1" key="1">
    <citation type="journal article" date="2020" name="Stud. Mycol.">
        <title>101 Dothideomycetes genomes: a test case for predicting lifestyles and emergence of pathogens.</title>
        <authorList>
            <person name="Haridas S."/>
            <person name="Albert R."/>
            <person name="Binder M."/>
            <person name="Bloem J."/>
            <person name="Labutti K."/>
            <person name="Salamov A."/>
            <person name="Andreopoulos B."/>
            <person name="Baker S."/>
            <person name="Barry K."/>
            <person name="Bills G."/>
            <person name="Bluhm B."/>
            <person name="Cannon C."/>
            <person name="Castanera R."/>
            <person name="Culley D."/>
            <person name="Daum C."/>
            <person name="Ezra D."/>
            <person name="Gonzalez J."/>
            <person name="Henrissat B."/>
            <person name="Kuo A."/>
            <person name="Liang C."/>
            <person name="Lipzen A."/>
            <person name="Lutzoni F."/>
            <person name="Magnuson J."/>
            <person name="Mondo S."/>
            <person name="Nolan M."/>
            <person name="Ohm R."/>
            <person name="Pangilinan J."/>
            <person name="Park H.-J."/>
            <person name="Ramirez L."/>
            <person name="Alfaro M."/>
            <person name="Sun H."/>
            <person name="Tritt A."/>
            <person name="Yoshinaga Y."/>
            <person name="Zwiers L.-H."/>
            <person name="Turgeon B."/>
            <person name="Goodwin S."/>
            <person name="Spatafora J."/>
            <person name="Crous P."/>
            <person name="Grigoriev I."/>
        </authorList>
    </citation>
    <scope>NUCLEOTIDE SEQUENCE</scope>
    <source>
        <strain evidence="1">CBS 161.51</strain>
    </source>
</reference>
<dbReference type="Proteomes" id="UP000800038">
    <property type="component" value="Unassembled WGS sequence"/>
</dbReference>
<evidence type="ECO:0000313" key="1">
    <source>
        <dbReference type="EMBL" id="KAF1943358.1"/>
    </source>
</evidence>